<proteinExistence type="predicted"/>
<dbReference type="AlphaFoldDB" id="A0A9L0JIH7"/>
<feature type="region of interest" description="Disordered" evidence="1">
    <location>
        <begin position="20"/>
        <end position="41"/>
    </location>
</feature>
<dbReference type="Ensembl" id="ENSEAST00005071657.1">
    <property type="protein sequence ID" value="ENSEASP00005049817.1"/>
    <property type="gene ID" value="ENSEASG00005024995.1"/>
</dbReference>
<dbReference type="GeneTree" id="ENSGT01150000289948"/>
<name>A0A9L0JIH7_EQUAS</name>
<evidence type="ECO:0000313" key="2">
    <source>
        <dbReference type="Ensembl" id="ENSEASP00005049817.1"/>
    </source>
</evidence>
<reference evidence="2" key="3">
    <citation type="submission" date="2025-09" db="UniProtKB">
        <authorList>
            <consortium name="Ensembl"/>
        </authorList>
    </citation>
    <scope>IDENTIFICATION</scope>
</reference>
<feature type="compositionally biased region" description="Basic and acidic residues" evidence="1">
    <location>
        <begin position="20"/>
        <end position="31"/>
    </location>
</feature>
<dbReference type="Proteomes" id="UP000694387">
    <property type="component" value="Chromosome 9"/>
</dbReference>
<evidence type="ECO:0000313" key="3">
    <source>
        <dbReference type="Proteomes" id="UP000694387"/>
    </source>
</evidence>
<sequence>SVADKIGLLISPHFLCSYNKDHNSENEKDSEPDFPNTGGVFIDTPQNSLQCAPIHLLLWAVCTGKDKMNTGQRREIAGKSQGIVSTDPSFPCTRTRRGSTDAISEDP</sequence>
<reference evidence="2" key="2">
    <citation type="submission" date="2025-08" db="UniProtKB">
        <authorList>
            <consortium name="Ensembl"/>
        </authorList>
    </citation>
    <scope>IDENTIFICATION</scope>
</reference>
<accession>A0A9L0JIH7</accession>
<protein>
    <submittedName>
        <fullName evidence="2">Uncharacterized protein</fullName>
    </submittedName>
</protein>
<evidence type="ECO:0000256" key="1">
    <source>
        <dbReference type="SAM" id="MobiDB-lite"/>
    </source>
</evidence>
<reference evidence="2 3" key="1">
    <citation type="journal article" date="2020" name="Nat. Commun.">
        <title>Donkey genomes provide new insights into domestication and selection for coat color.</title>
        <authorList>
            <person name="Wang"/>
            <person name="C."/>
            <person name="Li"/>
            <person name="H."/>
            <person name="Guo"/>
            <person name="Y."/>
            <person name="Huang"/>
            <person name="J."/>
            <person name="Sun"/>
            <person name="Y."/>
            <person name="Min"/>
            <person name="J."/>
            <person name="Wang"/>
            <person name="J."/>
            <person name="Fang"/>
            <person name="X."/>
            <person name="Zhao"/>
            <person name="Z."/>
            <person name="Wang"/>
            <person name="S."/>
            <person name="Zhang"/>
            <person name="Y."/>
            <person name="Liu"/>
            <person name="Q."/>
            <person name="Jiang"/>
            <person name="Q."/>
            <person name="Wang"/>
            <person name="X."/>
            <person name="Guo"/>
            <person name="Y."/>
            <person name="Yang"/>
            <person name="C."/>
            <person name="Wang"/>
            <person name="Y."/>
            <person name="Tian"/>
            <person name="F."/>
            <person name="Zhuang"/>
            <person name="G."/>
            <person name="Fan"/>
            <person name="Y."/>
            <person name="Gao"/>
            <person name="Q."/>
            <person name="Li"/>
            <person name="Y."/>
            <person name="Ju"/>
            <person name="Z."/>
            <person name="Li"/>
            <person name="J."/>
            <person name="Li"/>
            <person name="R."/>
            <person name="Hou"/>
            <person name="M."/>
            <person name="Yang"/>
            <person name="G."/>
            <person name="Liu"/>
            <person name="G."/>
            <person name="Liu"/>
            <person name="W."/>
            <person name="Guo"/>
            <person name="J."/>
            <person name="Pan"/>
            <person name="S."/>
            <person name="Fan"/>
            <person name="G."/>
            <person name="Zhang"/>
            <person name="W."/>
            <person name="Zhang"/>
            <person name="R."/>
            <person name="Yu"/>
            <person name="J."/>
            <person name="Zhang"/>
            <person name="X."/>
            <person name="Yin"/>
            <person name="Q."/>
            <person name="Ji"/>
            <person name="C."/>
            <person name="Jin"/>
            <person name="Y."/>
            <person name="Yue"/>
            <person name="G."/>
            <person name="Liu"/>
            <person name="M."/>
            <person name="Xu"/>
            <person name="J."/>
            <person name="Liu"/>
            <person name="S."/>
            <person name="Jordana"/>
            <person name="J."/>
            <person name="Noce"/>
            <person name="A."/>
            <person name="Amills"/>
            <person name="M."/>
            <person name="Wu"/>
            <person name="D.D."/>
            <person name="Li"/>
            <person name="S."/>
            <person name="Zhou"/>
            <person name="X. and Zhong"/>
            <person name="J."/>
        </authorList>
    </citation>
    <scope>NUCLEOTIDE SEQUENCE [LARGE SCALE GENOMIC DNA]</scope>
</reference>
<feature type="region of interest" description="Disordered" evidence="1">
    <location>
        <begin position="72"/>
        <end position="107"/>
    </location>
</feature>
<organism evidence="2 3">
    <name type="scientific">Equus asinus</name>
    <name type="common">Donkey</name>
    <name type="synonym">Equus africanus asinus</name>
    <dbReference type="NCBI Taxonomy" id="9793"/>
    <lineage>
        <taxon>Eukaryota</taxon>
        <taxon>Metazoa</taxon>
        <taxon>Chordata</taxon>
        <taxon>Craniata</taxon>
        <taxon>Vertebrata</taxon>
        <taxon>Euteleostomi</taxon>
        <taxon>Mammalia</taxon>
        <taxon>Eutheria</taxon>
        <taxon>Laurasiatheria</taxon>
        <taxon>Perissodactyla</taxon>
        <taxon>Equidae</taxon>
        <taxon>Equus</taxon>
    </lineage>
</organism>
<keyword evidence="3" id="KW-1185">Reference proteome</keyword>